<name>D5WFG4_PARAM</name>
<dbReference type="Pfam" id="PF00072">
    <property type="entry name" value="Response_reg"/>
    <property type="match status" value="1"/>
</dbReference>
<dbReference type="InterPro" id="IPR001789">
    <property type="entry name" value="Sig_transdc_resp-reg_receiver"/>
</dbReference>
<dbReference type="PROSITE" id="PS50110">
    <property type="entry name" value="RESPONSE_REGULATORY"/>
    <property type="match status" value="1"/>
</dbReference>
<evidence type="ECO:0000256" key="3">
    <source>
        <dbReference type="ARBA" id="ARBA00023015"/>
    </source>
</evidence>
<evidence type="ECO:0000256" key="2">
    <source>
        <dbReference type="ARBA" id="ARBA00023012"/>
    </source>
</evidence>
<dbReference type="PRINTS" id="PR00038">
    <property type="entry name" value="HTHLUXR"/>
</dbReference>
<sequence length="218" mass="23916">MTNMPDDAIDSIVYVIDDDSAMRQAVETLLDSVDLTVKLFASPTEFLAMDLPDVPSCVVLDVRLKGQNGLQVQEQIARQLGLPVILMTAHGDIPMSVRAMKTGAVDFLPKPFRGQDMVEAVTAALEVDRERRAKEQSAVALRKQYESLTPRERKIMELVASGLLNKQIATELNLSEITVKLHRGQAMKKMKSPSFADFVLKAEALGLVKGPAGPTVRD</sequence>
<accession>D5WFG4</accession>
<dbReference type="CDD" id="cd17537">
    <property type="entry name" value="REC_FixJ"/>
    <property type="match status" value="1"/>
</dbReference>
<dbReference type="SMART" id="SM00421">
    <property type="entry name" value="HTH_LUXR"/>
    <property type="match status" value="1"/>
</dbReference>
<dbReference type="InterPro" id="IPR000792">
    <property type="entry name" value="Tscrpt_reg_LuxR_C"/>
</dbReference>
<evidence type="ECO:0000256" key="4">
    <source>
        <dbReference type="ARBA" id="ARBA00023125"/>
    </source>
</evidence>
<dbReference type="Pfam" id="PF00196">
    <property type="entry name" value="GerE"/>
    <property type="match status" value="1"/>
</dbReference>
<protein>
    <submittedName>
        <fullName evidence="6">Two component transcriptional regulator, LuxR family</fullName>
    </submittedName>
</protein>
<dbReference type="Gene3D" id="3.40.50.2300">
    <property type="match status" value="1"/>
</dbReference>
<dbReference type="InterPro" id="IPR011006">
    <property type="entry name" value="CheY-like_superfamily"/>
</dbReference>
<dbReference type="InterPro" id="IPR036388">
    <property type="entry name" value="WH-like_DNA-bd_sf"/>
</dbReference>
<keyword evidence="4" id="KW-0238">DNA-binding</keyword>
<dbReference type="GO" id="GO:0000160">
    <property type="term" value="P:phosphorelay signal transduction system"/>
    <property type="evidence" value="ECO:0007669"/>
    <property type="project" value="UniProtKB-KW"/>
</dbReference>
<evidence type="ECO:0000256" key="5">
    <source>
        <dbReference type="ARBA" id="ARBA00023163"/>
    </source>
</evidence>
<dbReference type="PANTHER" id="PTHR44688:SF16">
    <property type="entry name" value="DNA-BINDING TRANSCRIPTIONAL ACTIVATOR DEVR_DOSR"/>
    <property type="match status" value="1"/>
</dbReference>
<dbReference type="PROSITE" id="PS50043">
    <property type="entry name" value="HTH_LUXR_2"/>
    <property type="match status" value="1"/>
</dbReference>
<dbReference type="eggNOG" id="COG4566">
    <property type="taxonomic scope" value="Bacteria"/>
</dbReference>
<dbReference type="CDD" id="cd06170">
    <property type="entry name" value="LuxR_C_like"/>
    <property type="match status" value="1"/>
</dbReference>
<evidence type="ECO:0000256" key="1">
    <source>
        <dbReference type="ARBA" id="ARBA00022553"/>
    </source>
</evidence>
<dbReference type="PANTHER" id="PTHR44688">
    <property type="entry name" value="DNA-BINDING TRANSCRIPTIONAL ACTIVATOR DEVR_DOSR"/>
    <property type="match status" value="1"/>
</dbReference>
<evidence type="ECO:0000313" key="6">
    <source>
        <dbReference type="EMBL" id="ADG19318.1"/>
    </source>
</evidence>
<organism evidence="6 7">
    <name type="scientific">Paraburkholderia atlantica</name>
    <dbReference type="NCBI Taxonomy" id="2654982"/>
    <lineage>
        <taxon>Bacteria</taxon>
        <taxon>Pseudomonadati</taxon>
        <taxon>Pseudomonadota</taxon>
        <taxon>Betaproteobacteria</taxon>
        <taxon>Burkholderiales</taxon>
        <taxon>Burkholderiaceae</taxon>
        <taxon>Paraburkholderia</taxon>
    </lineage>
</organism>
<dbReference type="EMBL" id="CP002014">
    <property type="protein sequence ID" value="ADG19318.1"/>
    <property type="molecule type" value="Genomic_DNA"/>
</dbReference>
<dbReference type="AlphaFoldDB" id="D5WFG4"/>
<dbReference type="GO" id="GO:0006355">
    <property type="term" value="P:regulation of DNA-templated transcription"/>
    <property type="evidence" value="ECO:0007669"/>
    <property type="project" value="InterPro"/>
</dbReference>
<dbReference type="RefSeq" id="WP_013093109.1">
    <property type="nucleotide sequence ID" value="NC_014118.1"/>
</dbReference>
<proteinExistence type="predicted"/>
<dbReference type="SMART" id="SM00448">
    <property type="entry name" value="REC"/>
    <property type="match status" value="1"/>
</dbReference>
<dbReference type="SUPFAM" id="SSF46894">
    <property type="entry name" value="C-terminal effector domain of the bipartite response regulators"/>
    <property type="match status" value="1"/>
</dbReference>
<reference evidence="7" key="1">
    <citation type="submission" date="2010-04" db="EMBL/GenBank/DDBJ databases">
        <title>Complete sequence of chromosome 2 of Burkholderia sp. CCGE1002.</title>
        <authorList>
            <consortium name="US DOE Joint Genome Institute"/>
            <person name="Lucas S."/>
            <person name="Copeland A."/>
            <person name="Lapidus A."/>
            <person name="Cheng J.-F."/>
            <person name="Bruce D."/>
            <person name="Goodwin L."/>
            <person name="Pitluck S."/>
            <person name="Chertkov O."/>
            <person name="Detter J.C."/>
            <person name="Han C."/>
            <person name="Tapia R."/>
            <person name="Land M."/>
            <person name="Hauser L."/>
            <person name="Kyrpides N."/>
            <person name="Ovchinnikova G."/>
            <person name="Martinez-Romero E."/>
            <person name="Hernandez M.A.R."/>
            <person name="Tiedje J.M."/>
            <person name="Woyke T."/>
        </authorList>
    </citation>
    <scope>NUCLEOTIDE SEQUENCE [LARGE SCALE GENOMIC DNA]</scope>
    <source>
        <strain evidence="7">CCGE1002</strain>
    </source>
</reference>
<dbReference type="InterPro" id="IPR016032">
    <property type="entry name" value="Sig_transdc_resp-reg_C-effctor"/>
</dbReference>
<dbReference type="Gene3D" id="1.10.10.10">
    <property type="entry name" value="Winged helix-like DNA-binding domain superfamily/Winged helix DNA-binding domain"/>
    <property type="match status" value="1"/>
</dbReference>
<keyword evidence="2" id="KW-0902">Two-component regulatory system</keyword>
<reference evidence="6 7" key="2">
    <citation type="journal article" date="2012" name="J. Bacteriol.">
        <title>Genome Sequences of Burkholderia sp. Strains CCGE1002 and H160, Isolated from Legume Nodules in Mexico and Brazil.</title>
        <authorList>
            <person name="Ormeno-Orrillo E."/>
            <person name="Rogel M.A."/>
            <person name="Chueire L.M."/>
            <person name="Tiedje J.M."/>
            <person name="Martinez-Romero E."/>
            <person name="Hungria M."/>
        </authorList>
    </citation>
    <scope>NUCLEOTIDE SEQUENCE [LARGE SCALE GENOMIC DNA]</scope>
    <source>
        <strain evidence="6 7">CCGE1002</strain>
    </source>
</reference>
<gene>
    <name evidence="6" type="ordered locus">BC1002_5388</name>
</gene>
<dbReference type="HOGENOM" id="CLU_000445_90_4_4"/>
<dbReference type="FunFam" id="3.40.50.2300:FF:000018">
    <property type="entry name" value="DNA-binding transcriptional regulator NtrC"/>
    <property type="match status" value="1"/>
</dbReference>
<dbReference type="Proteomes" id="UP000002190">
    <property type="component" value="Chromosome 2"/>
</dbReference>
<dbReference type="STRING" id="640511.BC1002_5388"/>
<keyword evidence="3" id="KW-0805">Transcription regulation</keyword>
<dbReference type="GeneID" id="301096569"/>
<dbReference type="SUPFAM" id="SSF52172">
    <property type="entry name" value="CheY-like"/>
    <property type="match status" value="1"/>
</dbReference>
<evidence type="ECO:0000313" key="7">
    <source>
        <dbReference type="Proteomes" id="UP000002190"/>
    </source>
</evidence>
<dbReference type="GO" id="GO:0003677">
    <property type="term" value="F:DNA binding"/>
    <property type="evidence" value="ECO:0007669"/>
    <property type="project" value="UniProtKB-KW"/>
</dbReference>
<dbReference type="KEGG" id="bge:BC1002_5388"/>
<keyword evidence="5" id="KW-0804">Transcription</keyword>
<keyword evidence="1" id="KW-0597">Phosphoprotein</keyword>